<feature type="compositionally biased region" description="Low complexity" evidence="1">
    <location>
        <begin position="162"/>
        <end position="176"/>
    </location>
</feature>
<feature type="region of interest" description="Disordered" evidence="1">
    <location>
        <begin position="344"/>
        <end position="377"/>
    </location>
</feature>
<feature type="region of interest" description="Disordered" evidence="1">
    <location>
        <begin position="652"/>
        <end position="683"/>
    </location>
</feature>
<keyword evidence="4" id="KW-1185">Reference proteome</keyword>
<feature type="compositionally biased region" description="Low complexity" evidence="1">
    <location>
        <begin position="187"/>
        <end position="205"/>
    </location>
</feature>
<reference evidence="3" key="1">
    <citation type="submission" date="2020-05" db="UniProtKB">
        <authorList>
            <consortium name="EnsemblMetazoa"/>
        </authorList>
    </citation>
    <scope>IDENTIFICATION</scope>
    <source>
        <strain evidence="3">Yale</strain>
    </source>
</reference>
<name>A0A1B0G662_GLOMM</name>
<dbReference type="PANTHER" id="PTHR12247">
    <property type="entry name" value="POLYCOMB GROUP PROTEIN"/>
    <property type="match status" value="1"/>
</dbReference>
<dbReference type="GO" id="GO:0035102">
    <property type="term" value="C:PRC1 complex"/>
    <property type="evidence" value="ECO:0007669"/>
    <property type="project" value="TreeGrafter"/>
</dbReference>
<feature type="compositionally biased region" description="Polar residues" evidence="1">
    <location>
        <begin position="88"/>
        <end position="98"/>
    </location>
</feature>
<dbReference type="InterPro" id="IPR050548">
    <property type="entry name" value="PcG_chromatin_remod_factors"/>
</dbReference>
<dbReference type="CDD" id="cd09579">
    <property type="entry name" value="SAM_Samd7_11"/>
    <property type="match status" value="1"/>
</dbReference>
<dbReference type="GO" id="GO:0042393">
    <property type="term" value="F:histone binding"/>
    <property type="evidence" value="ECO:0007669"/>
    <property type="project" value="TreeGrafter"/>
</dbReference>
<dbReference type="AlphaFoldDB" id="A0A1B0G662"/>
<dbReference type="VEuPathDB" id="VectorBase:GMOY008806"/>
<dbReference type="SMART" id="SM00454">
    <property type="entry name" value="SAM"/>
    <property type="match status" value="1"/>
</dbReference>
<dbReference type="Pfam" id="PF00536">
    <property type="entry name" value="SAM_1"/>
    <property type="match status" value="1"/>
</dbReference>
<dbReference type="SUPFAM" id="SSF47769">
    <property type="entry name" value="SAM/Pointed domain"/>
    <property type="match status" value="1"/>
</dbReference>
<feature type="domain" description="SAM" evidence="2">
    <location>
        <begin position="501"/>
        <end position="547"/>
    </location>
</feature>
<feature type="compositionally biased region" description="Low complexity" evidence="1">
    <location>
        <begin position="70"/>
        <end position="87"/>
    </location>
</feature>
<feature type="region of interest" description="Disordered" evidence="1">
    <location>
        <begin position="161"/>
        <end position="214"/>
    </location>
</feature>
<evidence type="ECO:0000313" key="4">
    <source>
        <dbReference type="Proteomes" id="UP000092444"/>
    </source>
</evidence>
<evidence type="ECO:0000313" key="3">
    <source>
        <dbReference type="EnsemblMetazoa" id="GMOY008806-PA"/>
    </source>
</evidence>
<dbReference type="PANTHER" id="PTHR12247:SF138">
    <property type="entry name" value="POLYHOMEOTIC DISTAL, ISOFORM A-RELATED"/>
    <property type="match status" value="1"/>
</dbReference>
<accession>A0A1B0G662</accession>
<evidence type="ECO:0000259" key="2">
    <source>
        <dbReference type="PROSITE" id="PS50105"/>
    </source>
</evidence>
<feature type="region of interest" description="Disordered" evidence="1">
    <location>
        <begin position="390"/>
        <end position="410"/>
    </location>
</feature>
<feature type="region of interest" description="Disordered" evidence="1">
    <location>
        <begin position="715"/>
        <end position="747"/>
    </location>
</feature>
<dbReference type="PhylomeDB" id="A0A1B0G662"/>
<dbReference type="Gene3D" id="1.10.150.50">
    <property type="entry name" value="Transcription Factor, Ets-1"/>
    <property type="match status" value="1"/>
</dbReference>
<evidence type="ECO:0000256" key="1">
    <source>
        <dbReference type="SAM" id="MobiDB-lite"/>
    </source>
</evidence>
<dbReference type="GO" id="GO:0045892">
    <property type="term" value="P:negative regulation of DNA-templated transcription"/>
    <property type="evidence" value="ECO:0007669"/>
    <property type="project" value="TreeGrafter"/>
</dbReference>
<dbReference type="EMBL" id="CCAG010007078">
    <property type="status" value="NOT_ANNOTATED_CDS"/>
    <property type="molecule type" value="Genomic_DNA"/>
</dbReference>
<feature type="compositionally biased region" description="Low complexity" evidence="1">
    <location>
        <begin position="652"/>
        <end position="672"/>
    </location>
</feature>
<dbReference type="InterPro" id="IPR001660">
    <property type="entry name" value="SAM"/>
</dbReference>
<sequence>MLGERSLLLSGYNAIESAKKPCDNSNSPSPAVTQAAITLTPTSTAAAAAAYLYLEKKERLSPGTNGDLHSSLSRSRSTTPSSFRGTSPQQSIHSSPSETMIPMHNLSSNILNTIQQAAATTGRHNAGPPTSGINSSSLSALPAEFTAHNYSDFMRSLAAKYNNANPNDGNNNNNNNTKKPSAAHKVSFSSASCNTSTSKEMSITPTLPPPPPLASSAISPCEATTLKQPQQSQQIAAAAAAAAAAASNTSVSPFMTSFLSTLPFAQGVFPPLIDMSSTQALITLARAAKETEIQNVLRSAQIPKRLSANTSPSPRPSLSVALQQAAQFVSPALMYSAQLQHQQQLAASQQSSPAHSRPITDPHSNVATKPVPASAGHCSISDKIEVNATPLDLSSQPPPSKRFKAESISSQSSSADVPLAHAVQRRVSSSTIATTPSPPPYIAKSVISLVGSDATTSETTTTAYTNYKTINSTPLIVGPTASLVAGGVRQCQAQSEEVNSWSVEDVCIFVGSIDICAEYVKHFRDQCIDGSGLPLLTEDHLVNSLGMKLGPALKLRSALAKKLGGPCPCVACVAQAQHALTLQTSSSGIGASATAAAPLTATTNATIAKSVTTTTVVGTSSKSGNLANNAQTTTTAAAKIAATTTATTIQHCNSDKSNNNSVNSSESTTKNNGSTNPTSNICGNSDGSINNNAKGNNNCNVNIGNFSPDHNDDCNSNATAINRHNNNNNNNNHNKNNSNTSSIDSTS</sequence>
<proteinExistence type="predicted"/>
<dbReference type="InterPro" id="IPR013761">
    <property type="entry name" value="SAM/pointed_sf"/>
</dbReference>
<dbReference type="Proteomes" id="UP000092444">
    <property type="component" value="Unassembled WGS sequence"/>
</dbReference>
<organism evidence="3 4">
    <name type="scientific">Glossina morsitans morsitans</name>
    <name type="common">Savannah tsetse fly</name>
    <dbReference type="NCBI Taxonomy" id="37546"/>
    <lineage>
        <taxon>Eukaryota</taxon>
        <taxon>Metazoa</taxon>
        <taxon>Ecdysozoa</taxon>
        <taxon>Arthropoda</taxon>
        <taxon>Hexapoda</taxon>
        <taxon>Insecta</taxon>
        <taxon>Pterygota</taxon>
        <taxon>Neoptera</taxon>
        <taxon>Endopterygota</taxon>
        <taxon>Diptera</taxon>
        <taxon>Brachycera</taxon>
        <taxon>Muscomorpha</taxon>
        <taxon>Hippoboscoidea</taxon>
        <taxon>Glossinidae</taxon>
        <taxon>Glossina</taxon>
    </lineage>
</organism>
<feature type="compositionally biased region" description="Polar residues" evidence="1">
    <location>
        <begin position="673"/>
        <end position="683"/>
    </location>
</feature>
<protein>
    <recommendedName>
        <fullName evidence="2">SAM domain-containing protein</fullName>
    </recommendedName>
</protein>
<feature type="region of interest" description="Disordered" evidence="1">
    <location>
        <begin position="60"/>
        <end position="102"/>
    </location>
</feature>
<dbReference type="EnsemblMetazoa" id="GMOY008806-RA">
    <property type="protein sequence ID" value="GMOY008806-PA"/>
    <property type="gene ID" value="GMOY008806"/>
</dbReference>
<feature type="compositionally biased region" description="Low complexity" evidence="1">
    <location>
        <begin position="344"/>
        <end position="356"/>
    </location>
</feature>
<dbReference type="GO" id="GO:0003682">
    <property type="term" value="F:chromatin binding"/>
    <property type="evidence" value="ECO:0007669"/>
    <property type="project" value="TreeGrafter"/>
</dbReference>
<dbReference type="PROSITE" id="PS50105">
    <property type="entry name" value="SAM_DOMAIN"/>
    <property type="match status" value="1"/>
</dbReference>